<gene>
    <name evidence="12" type="ORF">GCM10023209_23210</name>
</gene>
<evidence type="ECO:0000313" key="12">
    <source>
        <dbReference type="EMBL" id="GAA5075342.1"/>
    </source>
</evidence>
<dbReference type="InterPro" id="IPR007387">
    <property type="entry name" value="TRAP_DctQ"/>
</dbReference>
<evidence type="ECO:0000256" key="6">
    <source>
        <dbReference type="ARBA" id="ARBA00022989"/>
    </source>
</evidence>
<accession>A0ABP9LFX7</accession>
<keyword evidence="5 9" id="KW-0812">Transmembrane</keyword>
<dbReference type="InterPro" id="IPR055348">
    <property type="entry name" value="DctQ"/>
</dbReference>
<comment type="subunit">
    <text evidence="9">The complex comprises the extracytoplasmic solute receptor protein and the two transmembrane proteins.</text>
</comment>
<dbReference type="PANTHER" id="PTHR35011">
    <property type="entry name" value="2,3-DIKETO-L-GULONATE TRAP TRANSPORTER SMALL PERMEASE PROTEIN YIAM"/>
    <property type="match status" value="1"/>
</dbReference>
<evidence type="ECO:0000256" key="4">
    <source>
        <dbReference type="ARBA" id="ARBA00022519"/>
    </source>
</evidence>
<protein>
    <recommendedName>
        <fullName evidence="9">TRAP transporter small permease protein</fullName>
    </recommendedName>
</protein>
<evidence type="ECO:0000256" key="1">
    <source>
        <dbReference type="ARBA" id="ARBA00004429"/>
    </source>
</evidence>
<evidence type="ECO:0000256" key="10">
    <source>
        <dbReference type="SAM" id="MobiDB-lite"/>
    </source>
</evidence>
<keyword evidence="3" id="KW-1003">Cell membrane</keyword>
<evidence type="ECO:0000256" key="7">
    <source>
        <dbReference type="ARBA" id="ARBA00023136"/>
    </source>
</evidence>
<dbReference type="Pfam" id="PF04290">
    <property type="entry name" value="DctQ"/>
    <property type="match status" value="1"/>
</dbReference>
<keyword evidence="13" id="KW-1185">Reference proteome</keyword>
<evidence type="ECO:0000259" key="11">
    <source>
        <dbReference type="Pfam" id="PF04290"/>
    </source>
</evidence>
<feature type="transmembrane region" description="Helical" evidence="9">
    <location>
        <begin position="144"/>
        <end position="166"/>
    </location>
</feature>
<keyword evidence="7 9" id="KW-0472">Membrane</keyword>
<comment type="similarity">
    <text evidence="8 9">Belongs to the TRAP transporter small permease family.</text>
</comment>
<dbReference type="Proteomes" id="UP001499910">
    <property type="component" value="Unassembled WGS sequence"/>
</dbReference>
<comment type="function">
    <text evidence="9">Part of the tripartite ATP-independent periplasmic (TRAP) transport system.</text>
</comment>
<reference evidence="13" key="1">
    <citation type="journal article" date="2019" name="Int. J. Syst. Evol. Microbiol.">
        <title>The Global Catalogue of Microorganisms (GCM) 10K type strain sequencing project: providing services to taxonomists for standard genome sequencing and annotation.</title>
        <authorList>
            <consortium name="The Broad Institute Genomics Platform"/>
            <consortium name="The Broad Institute Genome Sequencing Center for Infectious Disease"/>
            <person name="Wu L."/>
            <person name="Ma J."/>
        </authorList>
    </citation>
    <scope>NUCLEOTIDE SEQUENCE [LARGE SCALE GENOMIC DNA]</scope>
    <source>
        <strain evidence="13">JCM 18015</strain>
    </source>
</reference>
<comment type="caution">
    <text evidence="12">The sequence shown here is derived from an EMBL/GenBank/DDBJ whole genome shotgun (WGS) entry which is preliminary data.</text>
</comment>
<sequence length="198" mass="21341">MLRHVKTGVFALSNGIDRLAGAAAMFFLVALVVVVMIQVLARYVLNAPPPWTEELARYAMIWAGLMGATLSFKRRFDPALFSGASARGPGTSPLLAVAAGMIQAMVVLVYLLPILWHSFYGPGMNPERSFLVRHSRMMAQTLDFPTILVAVSVPLMIVFVLIHLVARVLGDPGPQGETPPEDAMAAAPHSGDMPPPPR</sequence>
<name>A0ABP9LFX7_9RHOB</name>
<feature type="transmembrane region" description="Helical" evidence="9">
    <location>
        <begin position="93"/>
        <end position="116"/>
    </location>
</feature>
<feature type="region of interest" description="Disordered" evidence="10">
    <location>
        <begin position="173"/>
        <end position="198"/>
    </location>
</feature>
<feature type="transmembrane region" description="Helical" evidence="9">
    <location>
        <begin position="21"/>
        <end position="43"/>
    </location>
</feature>
<evidence type="ECO:0000256" key="2">
    <source>
        <dbReference type="ARBA" id="ARBA00022448"/>
    </source>
</evidence>
<dbReference type="EMBL" id="BAABHW010000003">
    <property type="protein sequence ID" value="GAA5075342.1"/>
    <property type="molecule type" value="Genomic_DNA"/>
</dbReference>
<organism evidence="12 13">
    <name type="scientific">[Roseibacterium] beibuensis</name>
    <dbReference type="NCBI Taxonomy" id="1193142"/>
    <lineage>
        <taxon>Bacteria</taxon>
        <taxon>Pseudomonadati</taxon>
        <taxon>Pseudomonadota</taxon>
        <taxon>Alphaproteobacteria</taxon>
        <taxon>Rhodobacterales</taxon>
        <taxon>Roseobacteraceae</taxon>
        <taxon>Roseicyclus</taxon>
    </lineage>
</organism>
<feature type="transmembrane region" description="Helical" evidence="9">
    <location>
        <begin position="55"/>
        <end position="72"/>
    </location>
</feature>
<keyword evidence="6 9" id="KW-1133">Transmembrane helix</keyword>
<evidence type="ECO:0000313" key="13">
    <source>
        <dbReference type="Proteomes" id="UP001499910"/>
    </source>
</evidence>
<dbReference type="RefSeq" id="WP_259549028.1">
    <property type="nucleotide sequence ID" value="NZ_BAABHW010000003.1"/>
</dbReference>
<comment type="subcellular location">
    <subcellularLocation>
        <location evidence="1 9">Cell inner membrane</location>
        <topology evidence="1 9">Multi-pass membrane protein</topology>
    </subcellularLocation>
</comment>
<evidence type="ECO:0000256" key="3">
    <source>
        <dbReference type="ARBA" id="ARBA00022475"/>
    </source>
</evidence>
<feature type="domain" description="Tripartite ATP-independent periplasmic transporters DctQ component" evidence="11">
    <location>
        <begin position="31"/>
        <end position="169"/>
    </location>
</feature>
<keyword evidence="4 9" id="KW-0997">Cell inner membrane</keyword>
<evidence type="ECO:0000256" key="5">
    <source>
        <dbReference type="ARBA" id="ARBA00022692"/>
    </source>
</evidence>
<dbReference type="PANTHER" id="PTHR35011:SF2">
    <property type="entry name" value="2,3-DIKETO-L-GULONATE TRAP TRANSPORTER SMALL PERMEASE PROTEIN YIAM"/>
    <property type="match status" value="1"/>
</dbReference>
<evidence type="ECO:0000256" key="9">
    <source>
        <dbReference type="RuleBase" id="RU369079"/>
    </source>
</evidence>
<keyword evidence="2 9" id="KW-0813">Transport</keyword>
<proteinExistence type="inferred from homology"/>
<evidence type="ECO:0000256" key="8">
    <source>
        <dbReference type="ARBA" id="ARBA00038436"/>
    </source>
</evidence>